<dbReference type="SMART" id="SM00353">
    <property type="entry name" value="HLH"/>
    <property type="match status" value="1"/>
</dbReference>
<keyword evidence="3" id="KW-0804">Transcription</keyword>
<proteinExistence type="predicted"/>
<feature type="compositionally biased region" description="Polar residues" evidence="5">
    <location>
        <begin position="40"/>
        <end position="51"/>
    </location>
</feature>
<evidence type="ECO:0000256" key="2">
    <source>
        <dbReference type="ARBA" id="ARBA00023015"/>
    </source>
</evidence>
<feature type="compositionally biased region" description="Basic and acidic residues" evidence="5">
    <location>
        <begin position="424"/>
        <end position="433"/>
    </location>
</feature>
<dbReference type="CDD" id="cd11445">
    <property type="entry name" value="bHLH_AtPIF_like"/>
    <property type="match status" value="1"/>
</dbReference>
<dbReference type="PANTHER" id="PTHR46807:SF1">
    <property type="entry name" value="TRANSCRIPTION FACTOR PIF3"/>
    <property type="match status" value="1"/>
</dbReference>
<dbReference type="InterPro" id="IPR044273">
    <property type="entry name" value="PIF3-like"/>
</dbReference>
<keyword evidence="8" id="KW-1185">Reference proteome</keyword>
<evidence type="ECO:0000259" key="6">
    <source>
        <dbReference type="PROSITE" id="PS50888"/>
    </source>
</evidence>
<feature type="compositionally biased region" description="Polar residues" evidence="5">
    <location>
        <begin position="452"/>
        <end position="464"/>
    </location>
</feature>
<dbReference type="Proteomes" id="UP001318860">
    <property type="component" value="Unassembled WGS sequence"/>
</dbReference>
<feature type="region of interest" description="Disordered" evidence="5">
    <location>
        <begin position="395"/>
        <end position="464"/>
    </location>
</feature>
<feature type="region of interest" description="Disordered" evidence="5">
    <location>
        <begin position="32"/>
        <end position="52"/>
    </location>
</feature>
<dbReference type="SUPFAM" id="SSF47459">
    <property type="entry name" value="HLH, helix-loop-helix DNA-binding domain"/>
    <property type="match status" value="1"/>
</dbReference>
<evidence type="ECO:0000256" key="5">
    <source>
        <dbReference type="SAM" id="MobiDB-lite"/>
    </source>
</evidence>
<dbReference type="PANTHER" id="PTHR46807">
    <property type="entry name" value="TRANSCRIPTION FACTOR PIF3"/>
    <property type="match status" value="1"/>
</dbReference>
<evidence type="ECO:0000313" key="7">
    <source>
        <dbReference type="EMBL" id="KAK6121055.1"/>
    </source>
</evidence>
<dbReference type="Pfam" id="PF00010">
    <property type="entry name" value="HLH"/>
    <property type="match status" value="1"/>
</dbReference>
<organism evidence="7 8">
    <name type="scientific">Rehmannia glutinosa</name>
    <name type="common">Chinese foxglove</name>
    <dbReference type="NCBI Taxonomy" id="99300"/>
    <lineage>
        <taxon>Eukaryota</taxon>
        <taxon>Viridiplantae</taxon>
        <taxon>Streptophyta</taxon>
        <taxon>Embryophyta</taxon>
        <taxon>Tracheophyta</taxon>
        <taxon>Spermatophyta</taxon>
        <taxon>Magnoliopsida</taxon>
        <taxon>eudicotyledons</taxon>
        <taxon>Gunneridae</taxon>
        <taxon>Pentapetalae</taxon>
        <taxon>asterids</taxon>
        <taxon>lamiids</taxon>
        <taxon>Lamiales</taxon>
        <taxon>Orobanchaceae</taxon>
        <taxon>Rehmannieae</taxon>
        <taxon>Rehmannia</taxon>
    </lineage>
</organism>
<evidence type="ECO:0000256" key="3">
    <source>
        <dbReference type="ARBA" id="ARBA00023163"/>
    </source>
</evidence>
<dbReference type="InterPro" id="IPR036638">
    <property type="entry name" value="HLH_DNA-bd_sf"/>
</dbReference>
<dbReference type="PROSITE" id="PS50888">
    <property type="entry name" value="BHLH"/>
    <property type="match status" value="1"/>
</dbReference>
<evidence type="ECO:0000256" key="1">
    <source>
        <dbReference type="ARBA" id="ARBA00004123"/>
    </source>
</evidence>
<dbReference type="InterPro" id="IPR011598">
    <property type="entry name" value="bHLH_dom"/>
</dbReference>
<dbReference type="Gene3D" id="4.10.280.10">
    <property type="entry name" value="Helix-loop-helix DNA-binding domain"/>
    <property type="match status" value="1"/>
</dbReference>
<reference evidence="7 8" key="1">
    <citation type="journal article" date="2021" name="Comput. Struct. Biotechnol. J.">
        <title>De novo genome assembly of the potent medicinal plant Rehmannia glutinosa using nanopore technology.</title>
        <authorList>
            <person name="Ma L."/>
            <person name="Dong C."/>
            <person name="Song C."/>
            <person name="Wang X."/>
            <person name="Zheng X."/>
            <person name="Niu Y."/>
            <person name="Chen S."/>
            <person name="Feng W."/>
        </authorList>
    </citation>
    <scope>NUCLEOTIDE SEQUENCE [LARGE SCALE GENOMIC DNA]</scope>
    <source>
        <strain evidence="7">DH-2019</strain>
    </source>
</reference>
<keyword evidence="2" id="KW-0805">Transcription regulation</keyword>
<evidence type="ECO:0000256" key="4">
    <source>
        <dbReference type="ARBA" id="ARBA00023242"/>
    </source>
</evidence>
<sequence length="464" mass="50901">MLKYAGKFACRTENDTVELVYEDGQITMQGSESRVKRSPTLHNLPSRTRNGTFGEVESISNGSSPAVPSGDFDLSQKDEIVPWLSYPVNDGLQDLPEISGVTVNEMSARNSFVDNGSSRDRAESFLDNGKFSSKACPLFSWPPQQSQTSEPSLGSGVSDIISNNTRNGMETENIAVPCNNSSLLNFSGFSRPANAIKSRLVAKRPNDSFLFERTENLCQENPMKNEKVLVQCNSDGAVEPIGASSSVGSGNSADRVSFEQTHKLKRKFGDIEESECRNERRRDRINEKMRALQELIPNCNKADKASMLDDAIEYLKNLQHQVQIMSMGGGFYMPPMMFPGIQHMYPAHVPHFSQMGVGMGMGMNEYGHPSRGIHSSVPRAPLVPLAVRPHVTSAMGSRAVRGSSHSEVPSTCSKLSSENLSTKKNSEFMHDAENSSSIKHGSKQLPEVVLDQSATVQEKNQATD</sequence>
<feature type="compositionally biased region" description="Polar residues" evidence="5">
    <location>
        <begin position="403"/>
        <end position="423"/>
    </location>
</feature>
<comment type="subcellular location">
    <subcellularLocation>
        <location evidence="1">Nucleus</location>
    </subcellularLocation>
</comment>
<protein>
    <recommendedName>
        <fullName evidence="6">BHLH domain-containing protein</fullName>
    </recommendedName>
</protein>
<accession>A0ABR0UES2</accession>
<name>A0ABR0UES2_REHGL</name>
<keyword evidence="4" id="KW-0539">Nucleus</keyword>
<gene>
    <name evidence="7" type="ORF">DH2020_045206</name>
</gene>
<dbReference type="InterPro" id="IPR047265">
    <property type="entry name" value="PIF1-like_bHLH"/>
</dbReference>
<comment type="caution">
    <text evidence="7">The sequence shown here is derived from an EMBL/GenBank/DDBJ whole genome shotgun (WGS) entry which is preliminary data.</text>
</comment>
<feature type="domain" description="BHLH" evidence="6">
    <location>
        <begin position="269"/>
        <end position="318"/>
    </location>
</feature>
<evidence type="ECO:0000313" key="8">
    <source>
        <dbReference type="Proteomes" id="UP001318860"/>
    </source>
</evidence>
<dbReference type="EMBL" id="JABTTQ020002941">
    <property type="protein sequence ID" value="KAK6121055.1"/>
    <property type="molecule type" value="Genomic_DNA"/>
</dbReference>